<dbReference type="Proteomes" id="UP000095039">
    <property type="component" value="Unassembled WGS sequence"/>
</dbReference>
<evidence type="ECO:0000313" key="2">
    <source>
        <dbReference type="Proteomes" id="UP000095039"/>
    </source>
</evidence>
<name>A0A1E5CG22_9GAMM</name>
<organism evidence="1 2">
    <name type="scientific">Enterovibrio norvegicus FF-454</name>
    <dbReference type="NCBI Taxonomy" id="1185651"/>
    <lineage>
        <taxon>Bacteria</taxon>
        <taxon>Pseudomonadati</taxon>
        <taxon>Pseudomonadota</taxon>
        <taxon>Gammaproteobacteria</taxon>
        <taxon>Vibrionales</taxon>
        <taxon>Vibrionaceae</taxon>
        <taxon>Enterovibrio</taxon>
    </lineage>
</organism>
<keyword evidence="2" id="KW-1185">Reference proteome</keyword>
<gene>
    <name evidence="1" type="ORF">A1OK_00440</name>
</gene>
<dbReference type="InterPro" id="IPR036390">
    <property type="entry name" value="WH_DNA-bd_sf"/>
</dbReference>
<sequence>MKTVDKILHKIKREGAISARVLADEMSMTTMGIRQHLQTMEDDGLLDFSDVRVKVGRPTRHWSLTAEGHRRFADSHGDLAISVIESVESLFGEAGLTQVIQQREEKTLQQYRDALKDCHNLKAKLETLAYLRENEGYMADLQETETGFLLIENHCPICQAAKRCPALCKSEKHIFKTVLGDDYVVTRDEHIIEGQRRCTYNIQPKSTQASSR</sequence>
<dbReference type="InterPro" id="IPR036388">
    <property type="entry name" value="WH-like_DNA-bd_sf"/>
</dbReference>
<protein>
    <submittedName>
        <fullName evidence="1">Transcriptional regulator</fullName>
    </submittedName>
</protein>
<evidence type="ECO:0000313" key="1">
    <source>
        <dbReference type="EMBL" id="OEE64419.1"/>
    </source>
</evidence>
<dbReference type="AlphaFoldDB" id="A0A1E5CG22"/>
<dbReference type="SUPFAM" id="SSF46785">
    <property type="entry name" value="Winged helix' DNA-binding domain"/>
    <property type="match status" value="1"/>
</dbReference>
<comment type="caution">
    <text evidence="1">The sequence shown here is derived from an EMBL/GenBank/DDBJ whole genome shotgun (WGS) entry which is preliminary data.</text>
</comment>
<reference evidence="1 2" key="1">
    <citation type="journal article" date="2012" name="Science">
        <title>Ecological populations of bacteria act as socially cohesive units of antibiotic production and resistance.</title>
        <authorList>
            <person name="Cordero O.X."/>
            <person name="Wildschutte H."/>
            <person name="Kirkup B."/>
            <person name="Proehl S."/>
            <person name="Ngo L."/>
            <person name="Hussain F."/>
            <person name="Le Roux F."/>
            <person name="Mincer T."/>
            <person name="Polz M.F."/>
        </authorList>
    </citation>
    <scope>NUCLEOTIDE SEQUENCE [LARGE SCALE GENOMIC DNA]</scope>
    <source>
        <strain evidence="1 2">FF-454</strain>
    </source>
</reference>
<proteinExistence type="predicted"/>
<dbReference type="EMBL" id="AJWN02000002">
    <property type="protein sequence ID" value="OEE64419.1"/>
    <property type="molecule type" value="Genomic_DNA"/>
</dbReference>
<dbReference type="Gene3D" id="1.10.10.10">
    <property type="entry name" value="Winged helix-like DNA-binding domain superfamily/Winged helix DNA-binding domain"/>
    <property type="match status" value="1"/>
</dbReference>
<accession>A0A1E5CG22</accession>
<dbReference type="PANTHER" id="PTHR30363:SF28">
    <property type="entry name" value="TRANSCRIPTIONAL REGULATORY PROTEIN-RELATED"/>
    <property type="match status" value="1"/>
</dbReference>
<dbReference type="PANTHER" id="PTHR30363">
    <property type="entry name" value="HTH-TYPE TRANSCRIPTIONAL REGULATOR SRLR-RELATED"/>
    <property type="match status" value="1"/>
</dbReference>
<dbReference type="RefSeq" id="WP_016961931.1">
    <property type="nucleotide sequence ID" value="NZ_AJWN02000002.1"/>
</dbReference>
<dbReference type="InterPro" id="IPR050313">
    <property type="entry name" value="Carb_Metab_HTH_regulators"/>
</dbReference>